<sequence>MLRVFSYDHYRTRSIETFDGLFAIQAQLNNLGREIKKVNKRVYAAQVGCESCNGTHYTKDYSLKEEGKTFEEAYYTQFGVPFPQGERYKALLWIYQRDNGNPLHDENSNLIKEIRAAIDAAVRNQGASIKALEIQIGQMGKVLQERGSGSLPSSTETNPRDHVKSISTIIETEMPSICRNKPRDTRIEPLKTECSIQASQSE</sequence>
<gene>
    <name evidence="1" type="ORF">Tco_1069392</name>
</gene>
<reference evidence="1" key="2">
    <citation type="submission" date="2022-01" db="EMBL/GenBank/DDBJ databases">
        <authorList>
            <person name="Yamashiro T."/>
            <person name="Shiraishi A."/>
            <person name="Satake H."/>
            <person name="Nakayama K."/>
        </authorList>
    </citation>
    <scope>NUCLEOTIDE SEQUENCE</scope>
</reference>
<protein>
    <submittedName>
        <fullName evidence="1">Uncharacterized protein</fullName>
    </submittedName>
</protein>
<accession>A0ABQ5HKA4</accession>
<evidence type="ECO:0000313" key="2">
    <source>
        <dbReference type="Proteomes" id="UP001151760"/>
    </source>
</evidence>
<keyword evidence="2" id="KW-1185">Reference proteome</keyword>
<comment type="caution">
    <text evidence="1">The sequence shown here is derived from an EMBL/GenBank/DDBJ whole genome shotgun (WGS) entry which is preliminary data.</text>
</comment>
<dbReference type="EMBL" id="BQNB010019658">
    <property type="protein sequence ID" value="GJT87675.1"/>
    <property type="molecule type" value="Genomic_DNA"/>
</dbReference>
<name>A0ABQ5HKA4_9ASTR</name>
<proteinExistence type="predicted"/>
<organism evidence="1 2">
    <name type="scientific">Tanacetum coccineum</name>
    <dbReference type="NCBI Taxonomy" id="301880"/>
    <lineage>
        <taxon>Eukaryota</taxon>
        <taxon>Viridiplantae</taxon>
        <taxon>Streptophyta</taxon>
        <taxon>Embryophyta</taxon>
        <taxon>Tracheophyta</taxon>
        <taxon>Spermatophyta</taxon>
        <taxon>Magnoliopsida</taxon>
        <taxon>eudicotyledons</taxon>
        <taxon>Gunneridae</taxon>
        <taxon>Pentapetalae</taxon>
        <taxon>asterids</taxon>
        <taxon>campanulids</taxon>
        <taxon>Asterales</taxon>
        <taxon>Asteraceae</taxon>
        <taxon>Asteroideae</taxon>
        <taxon>Anthemideae</taxon>
        <taxon>Anthemidinae</taxon>
        <taxon>Tanacetum</taxon>
    </lineage>
</organism>
<dbReference type="Proteomes" id="UP001151760">
    <property type="component" value="Unassembled WGS sequence"/>
</dbReference>
<reference evidence="1" key="1">
    <citation type="journal article" date="2022" name="Int. J. Mol. Sci.">
        <title>Draft Genome of Tanacetum Coccineum: Genomic Comparison of Closely Related Tanacetum-Family Plants.</title>
        <authorList>
            <person name="Yamashiro T."/>
            <person name="Shiraishi A."/>
            <person name="Nakayama K."/>
            <person name="Satake H."/>
        </authorList>
    </citation>
    <scope>NUCLEOTIDE SEQUENCE</scope>
</reference>
<evidence type="ECO:0000313" key="1">
    <source>
        <dbReference type="EMBL" id="GJT87675.1"/>
    </source>
</evidence>